<dbReference type="SUPFAM" id="SSF161070">
    <property type="entry name" value="SNF-like"/>
    <property type="match status" value="1"/>
</dbReference>
<dbReference type="GO" id="GO:0005886">
    <property type="term" value="C:plasma membrane"/>
    <property type="evidence" value="ECO:0007669"/>
    <property type="project" value="TreeGrafter"/>
</dbReference>
<dbReference type="AlphaFoldDB" id="A0A3P7M442"/>
<gene>
    <name evidence="7" type="ORF">DILT_LOCUS8882</name>
</gene>
<feature type="transmembrane region" description="Helical" evidence="6">
    <location>
        <begin position="95"/>
        <end position="112"/>
    </location>
</feature>
<evidence type="ECO:0000256" key="2">
    <source>
        <dbReference type="ARBA" id="ARBA00022448"/>
    </source>
</evidence>
<evidence type="ECO:0000256" key="3">
    <source>
        <dbReference type="ARBA" id="ARBA00022692"/>
    </source>
</evidence>
<dbReference type="EMBL" id="UYRU01055466">
    <property type="protein sequence ID" value="VDN13051.1"/>
    <property type="molecule type" value="Genomic_DNA"/>
</dbReference>
<dbReference type="PROSITE" id="PS50267">
    <property type="entry name" value="NA_NEUROTRAN_SYMP_3"/>
    <property type="match status" value="1"/>
</dbReference>
<organism evidence="7 8">
    <name type="scientific">Dibothriocephalus latus</name>
    <name type="common">Fish tapeworm</name>
    <name type="synonym">Diphyllobothrium latum</name>
    <dbReference type="NCBI Taxonomy" id="60516"/>
    <lineage>
        <taxon>Eukaryota</taxon>
        <taxon>Metazoa</taxon>
        <taxon>Spiralia</taxon>
        <taxon>Lophotrochozoa</taxon>
        <taxon>Platyhelminthes</taxon>
        <taxon>Cestoda</taxon>
        <taxon>Eucestoda</taxon>
        <taxon>Diphyllobothriidea</taxon>
        <taxon>Diphyllobothriidae</taxon>
        <taxon>Dibothriocephalus</taxon>
    </lineage>
</organism>
<evidence type="ECO:0000313" key="8">
    <source>
        <dbReference type="Proteomes" id="UP000281553"/>
    </source>
</evidence>
<evidence type="ECO:0008006" key="9">
    <source>
        <dbReference type="Google" id="ProtNLM"/>
    </source>
</evidence>
<proteinExistence type="predicted"/>
<keyword evidence="4 6" id="KW-1133">Transmembrane helix</keyword>
<evidence type="ECO:0000256" key="1">
    <source>
        <dbReference type="ARBA" id="ARBA00004141"/>
    </source>
</evidence>
<dbReference type="PANTHER" id="PTHR11616">
    <property type="entry name" value="SODIUM/CHLORIDE DEPENDENT TRANSPORTER"/>
    <property type="match status" value="1"/>
</dbReference>
<dbReference type="OrthoDB" id="6155318at2759"/>
<sequence length="175" mass="20044">MVYSGGFYLVNLIDAALSGYPLLFICLAEVLVICYVYGERDIELMTTVRPNWYWRITWLVITPLTVGGLIIFKIITDTPITLDAYVYPEWAQDLGVLIGVFPIICIPAWFLFKYCREGGWIVQRELFKPAHTWGPALDEDRNEFLSQLRGREQRKNQPDGVTDESILSTSQLSVC</sequence>
<name>A0A3P7M442_DIBLA</name>
<dbReference type="Proteomes" id="UP000281553">
    <property type="component" value="Unassembled WGS sequence"/>
</dbReference>
<keyword evidence="8" id="KW-1185">Reference proteome</keyword>
<dbReference type="PANTHER" id="PTHR11616:SF241">
    <property type="entry name" value="SODIUM- AND CHLORIDE-DEPENDENT GLYCINE TRANSPORTER 2"/>
    <property type="match status" value="1"/>
</dbReference>
<feature type="transmembrane region" description="Helical" evidence="6">
    <location>
        <begin position="20"/>
        <end position="38"/>
    </location>
</feature>
<feature type="transmembrane region" description="Helical" evidence="6">
    <location>
        <begin position="58"/>
        <end position="75"/>
    </location>
</feature>
<evidence type="ECO:0000256" key="6">
    <source>
        <dbReference type="SAM" id="Phobius"/>
    </source>
</evidence>
<evidence type="ECO:0000256" key="4">
    <source>
        <dbReference type="ARBA" id="ARBA00022989"/>
    </source>
</evidence>
<dbReference type="InterPro" id="IPR037272">
    <property type="entry name" value="SNS_sf"/>
</dbReference>
<dbReference type="GO" id="GO:0089718">
    <property type="term" value="P:amino acid import across plasma membrane"/>
    <property type="evidence" value="ECO:0007669"/>
    <property type="project" value="TreeGrafter"/>
</dbReference>
<evidence type="ECO:0000313" key="7">
    <source>
        <dbReference type="EMBL" id="VDN13051.1"/>
    </source>
</evidence>
<reference evidence="7 8" key="1">
    <citation type="submission" date="2018-11" db="EMBL/GenBank/DDBJ databases">
        <authorList>
            <consortium name="Pathogen Informatics"/>
        </authorList>
    </citation>
    <scope>NUCLEOTIDE SEQUENCE [LARGE SCALE GENOMIC DNA]</scope>
</reference>
<dbReference type="GO" id="GO:0005283">
    <property type="term" value="F:amino acid:sodium symporter activity"/>
    <property type="evidence" value="ECO:0007669"/>
    <property type="project" value="TreeGrafter"/>
</dbReference>
<keyword evidence="3 6" id="KW-0812">Transmembrane</keyword>
<accession>A0A3P7M442</accession>
<comment type="subcellular location">
    <subcellularLocation>
        <location evidence="1">Membrane</location>
        <topology evidence="1">Multi-pass membrane protein</topology>
    </subcellularLocation>
</comment>
<dbReference type="Pfam" id="PF00209">
    <property type="entry name" value="SNF"/>
    <property type="match status" value="1"/>
</dbReference>
<dbReference type="InterPro" id="IPR000175">
    <property type="entry name" value="Na/ntran_symport"/>
</dbReference>
<feature type="non-terminal residue" evidence="7">
    <location>
        <position position="175"/>
    </location>
</feature>
<keyword evidence="2" id="KW-0813">Transport</keyword>
<evidence type="ECO:0000256" key="5">
    <source>
        <dbReference type="ARBA" id="ARBA00023136"/>
    </source>
</evidence>
<keyword evidence="5 6" id="KW-0472">Membrane</keyword>
<protein>
    <recommendedName>
        <fullName evidence="9">Transporter</fullName>
    </recommendedName>
</protein>